<comment type="caution">
    <text evidence="9">The sequence shown here is derived from an EMBL/GenBank/DDBJ whole genome shotgun (WGS) entry which is preliminary data.</text>
</comment>
<evidence type="ECO:0000313" key="10">
    <source>
        <dbReference type="Proteomes" id="UP000481153"/>
    </source>
</evidence>
<evidence type="ECO:0000256" key="6">
    <source>
        <dbReference type="PROSITE-ProRule" id="PRU00176"/>
    </source>
</evidence>
<dbReference type="SUPFAM" id="SSF54928">
    <property type="entry name" value="RNA-binding domain, RBD"/>
    <property type="match status" value="1"/>
</dbReference>
<dbReference type="GO" id="GO:0005737">
    <property type="term" value="C:cytoplasm"/>
    <property type="evidence" value="ECO:0007669"/>
    <property type="project" value="TreeGrafter"/>
</dbReference>
<feature type="compositionally biased region" description="Basic residues" evidence="7">
    <location>
        <begin position="182"/>
        <end position="208"/>
    </location>
</feature>
<reference evidence="9 10" key="1">
    <citation type="submission" date="2019-07" db="EMBL/GenBank/DDBJ databases">
        <title>Genomics analysis of Aphanomyces spp. identifies a new class of oomycete effector associated with host adaptation.</title>
        <authorList>
            <person name="Gaulin E."/>
        </authorList>
    </citation>
    <scope>NUCLEOTIDE SEQUENCE [LARGE SCALE GENOMIC DNA]</scope>
    <source>
        <strain evidence="9 10">ATCC 201684</strain>
    </source>
</reference>
<dbReference type="PANTHER" id="PTHR23003:SF62">
    <property type="entry name" value="SERINE_ARGININE (SR)-TYPE SHUTTLING MRNA BINDING PROTEIN NPL3"/>
    <property type="match status" value="1"/>
</dbReference>
<evidence type="ECO:0000256" key="1">
    <source>
        <dbReference type="ARBA" id="ARBA00004123"/>
    </source>
</evidence>
<feature type="region of interest" description="Disordered" evidence="7">
    <location>
        <begin position="172"/>
        <end position="224"/>
    </location>
</feature>
<protein>
    <recommendedName>
        <fullName evidence="8">RRM domain-containing protein</fullName>
    </recommendedName>
</protein>
<keyword evidence="2" id="KW-0507">mRNA processing</keyword>
<evidence type="ECO:0000256" key="3">
    <source>
        <dbReference type="ARBA" id="ARBA00022737"/>
    </source>
</evidence>
<evidence type="ECO:0000313" key="9">
    <source>
        <dbReference type="EMBL" id="KAF0728856.1"/>
    </source>
</evidence>
<dbReference type="InterPro" id="IPR012677">
    <property type="entry name" value="Nucleotide-bd_a/b_plait_sf"/>
</dbReference>
<sequence length="224" mass="26133">MSQLNKVFVGNLSDKVKESEIREKFEKFGKIVSISIKTPSRPPAFAFVEYEDVRDAEDAVREMNGTDMDGNQLRVEITKRGPRGEDGRRDDDRDDDRRSRRQHGTSYRITVSGLSSDTSWQDLKDFLREAGDVAHAEVDRRGNGTASFQTADQMDRAIRKLDDEELKGKRIRIREDFGSSRGRSRTPPRRRRRRSYSRSRTPPRRSRRSRSDSRSPRRRRQSRS</sequence>
<dbReference type="CDD" id="cd12339">
    <property type="entry name" value="RRM2_SRSF1_4_like"/>
    <property type="match status" value="1"/>
</dbReference>
<dbReference type="InterPro" id="IPR000504">
    <property type="entry name" value="RRM_dom"/>
</dbReference>
<keyword evidence="5" id="KW-0539">Nucleus</keyword>
<dbReference type="Gene3D" id="3.30.70.330">
    <property type="match status" value="2"/>
</dbReference>
<gene>
    <name evidence="9" type="ORF">Ae201684_013425</name>
</gene>
<dbReference type="InterPro" id="IPR050374">
    <property type="entry name" value="RRT5_SRSF_SR"/>
</dbReference>
<dbReference type="GO" id="GO:0006397">
    <property type="term" value="P:mRNA processing"/>
    <property type="evidence" value="ECO:0007669"/>
    <property type="project" value="UniProtKB-KW"/>
</dbReference>
<comment type="subcellular location">
    <subcellularLocation>
        <location evidence="1">Nucleus</location>
    </subcellularLocation>
</comment>
<organism evidence="9 10">
    <name type="scientific">Aphanomyces euteiches</name>
    <dbReference type="NCBI Taxonomy" id="100861"/>
    <lineage>
        <taxon>Eukaryota</taxon>
        <taxon>Sar</taxon>
        <taxon>Stramenopiles</taxon>
        <taxon>Oomycota</taxon>
        <taxon>Saprolegniomycetes</taxon>
        <taxon>Saprolegniales</taxon>
        <taxon>Verrucalvaceae</taxon>
        <taxon>Aphanomyces</taxon>
    </lineage>
</organism>
<dbReference type="VEuPathDB" id="FungiDB:AeMF1_018655"/>
<proteinExistence type="predicted"/>
<dbReference type="Pfam" id="PF00076">
    <property type="entry name" value="RRM_1"/>
    <property type="match status" value="2"/>
</dbReference>
<evidence type="ECO:0000256" key="5">
    <source>
        <dbReference type="ARBA" id="ARBA00023242"/>
    </source>
</evidence>
<dbReference type="PANTHER" id="PTHR23003">
    <property type="entry name" value="RNA RECOGNITION MOTIF RRM DOMAIN CONTAINING PROTEIN"/>
    <property type="match status" value="1"/>
</dbReference>
<keyword evidence="4 6" id="KW-0694">RNA-binding</keyword>
<evidence type="ECO:0000256" key="7">
    <source>
        <dbReference type="SAM" id="MobiDB-lite"/>
    </source>
</evidence>
<feature type="region of interest" description="Disordered" evidence="7">
    <location>
        <begin position="62"/>
        <end position="110"/>
    </location>
</feature>
<dbReference type="SMART" id="SM00360">
    <property type="entry name" value="RRM"/>
    <property type="match status" value="2"/>
</dbReference>
<dbReference type="InterPro" id="IPR035979">
    <property type="entry name" value="RBD_domain_sf"/>
</dbReference>
<accession>A0A6G0WNB2</accession>
<dbReference type="PROSITE" id="PS50102">
    <property type="entry name" value="RRM"/>
    <property type="match status" value="2"/>
</dbReference>
<dbReference type="GO" id="GO:0003729">
    <property type="term" value="F:mRNA binding"/>
    <property type="evidence" value="ECO:0007669"/>
    <property type="project" value="TreeGrafter"/>
</dbReference>
<feature type="compositionally biased region" description="Basic and acidic residues" evidence="7">
    <location>
        <begin position="76"/>
        <end position="98"/>
    </location>
</feature>
<dbReference type="EMBL" id="VJMJ01000172">
    <property type="protein sequence ID" value="KAF0728856.1"/>
    <property type="molecule type" value="Genomic_DNA"/>
</dbReference>
<feature type="domain" description="RRM" evidence="8">
    <location>
        <begin position="107"/>
        <end position="174"/>
    </location>
</feature>
<evidence type="ECO:0000256" key="4">
    <source>
        <dbReference type="ARBA" id="ARBA00022884"/>
    </source>
</evidence>
<dbReference type="GO" id="GO:0005634">
    <property type="term" value="C:nucleus"/>
    <property type="evidence" value="ECO:0007669"/>
    <property type="project" value="UniProtKB-SubCell"/>
</dbReference>
<evidence type="ECO:0000259" key="8">
    <source>
        <dbReference type="PROSITE" id="PS50102"/>
    </source>
</evidence>
<name>A0A6G0WNB2_9STRA</name>
<keyword evidence="10" id="KW-1185">Reference proteome</keyword>
<feature type="domain" description="RRM" evidence="8">
    <location>
        <begin position="5"/>
        <end position="80"/>
    </location>
</feature>
<dbReference type="Proteomes" id="UP000481153">
    <property type="component" value="Unassembled WGS sequence"/>
</dbReference>
<keyword evidence="3" id="KW-0677">Repeat</keyword>
<dbReference type="AlphaFoldDB" id="A0A6G0WNB2"/>
<evidence type="ECO:0000256" key="2">
    <source>
        <dbReference type="ARBA" id="ARBA00022664"/>
    </source>
</evidence>